<organism evidence="2 3">
    <name type="scientific">Steccherinum ochraceum</name>
    <dbReference type="NCBI Taxonomy" id="92696"/>
    <lineage>
        <taxon>Eukaryota</taxon>
        <taxon>Fungi</taxon>
        <taxon>Dikarya</taxon>
        <taxon>Basidiomycota</taxon>
        <taxon>Agaricomycotina</taxon>
        <taxon>Agaricomycetes</taxon>
        <taxon>Polyporales</taxon>
        <taxon>Steccherinaceae</taxon>
        <taxon>Steccherinum</taxon>
    </lineage>
</organism>
<feature type="region of interest" description="Disordered" evidence="1">
    <location>
        <begin position="143"/>
        <end position="267"/>
    </location>
</feature>
<evidence type="ECO:0000313" key="3">
    <source>
        <dbReference type="Proteomes" id="UP000292702"/>
    </source>
</evidence>
<feature type="compositionally biased region" description="Polar residues" evidence="1">
    <location>
        <begin position="1"/>
        <end position="20"/>
    </location>
</feature>
<dbReference type="OrthoDB" id="3367070at2759"/>
<reference evidence="2 3" key="1">
    <citation type="submission" date="2018-11" db="EMBL/GenBank/DDBJ databases">
        <title>Genome assembly of Steccherinum ochraceum LE-BIN_3174, the white-rot fungus of the Steccherinaceae family (The Residual Polyporoid clade, Polyporales, Basidiomycota).</title>
        <authorList>
            <person name="Fedorova T.V."/>
            <person name="Glazunova O.A."/>
            <person name="Landesman E.O."/>
            <person name="Moiseenko K.V."/>
            <person name="Psurtseva N.V."/>
            <person name="Savinova O.S."/>
            <person name="Shakhova N.V."/>
            <person name="Tyazhelova T.V."/>
            <person name="Vasina D.V."/>
        </authorList>
    </citation>
    <scope>NUCLEOTIDE SEQUENCE [LARGE SCALE GENOMIC DNA]</scope>
    <source>
        <strain evidence="2 3">LE-BIN_3174</strain>
    </source>
</reference>
<dbReference type="STRING" id="92696.A0A4R0RC47"/>
<keyword evidence="3" id="KW-1185">Reference proteome</keyword>
<sequence length="357" mass="38401">MDASIPSSSKSPLHTTTLMAQPSADPITITLAQRLDELAVANSEGLLKATDWSGSQSVPASPSISRSTTRSHRAAPPSSFTAKGSSREARQASSGSSDDVGEDEHLQKAQDIRQEIELIEAEARRLLDAFNGLELSALVRVQRPPGPHTAIPSSVSDSEGRLRSGSVSMSPKGSSIRLARDHDSMSIRSSQSIQTMFSAHKAPSTHSKLQRPPNGTLPPSLGPGSLPRKDSVSSMSVHSRKSGHATVPKSPSVPRTPSKFRLGSQSSLNLSRSAIHLPLETVSESETQQRPHSPAWSGHDSASAMRVDGEGADASAVEEMADIRRRRMEVTARYEARLEYLRARLRGAELREKLMKS</sequence>
<feature type="region of interest" description="Disordered" evidence="1">
    <location>
        <begin position="49"/>
        <end position="107"/>
    </location>
</feature>
<feature type="compositionally biased region" description="Polar residues" evidence="1">
    <location>
        <begin position="186"/>
        <end position="197"/>
    </location>
</feature>
<proteinExistence type="predicted"/>
<comment type="caution">
    <text evidence="2">The sequence shown here is derived from an EMBL/GenBank/DDBJ whole genome shotgun (WGS) entry which is preliminary data.</text>
</comment>
<feature type="compositionally biased region" description="Polar residues" evidence="1">
    <location>
        <begin position="52"/>
        <end position="68"/>
    </location>
</feature>
<protein>
    <submittedName>
        <fullName evidence="2">Uncharacterized protein</fullName>
    </submittedName>
</protein>
<gene>
    <name evidence="2" type="ORF">EIP91_003993</name>
</gene>
<accession>A0A4R0RC47</accession>
<evidence type="ECO:0000313" key="2">
    <source>
        <dbReference type="EMBL" id="TCD64526.1"/>
    </source>
</evidence>
<feature type="region of interest" description="Disordered" evidence="1">
    <location>
        <begin position="1"/>
        <end position="23"/>
    </location>
</feature>
<feature type="region of interest" description="Disordered" evidence="1">
    <location>
        <begin position="282"/>
        <end position="314"/>
    </location>
</feature>
<name>A0A4R0RC47_9APHY</name>
<evidence type="ECO:0000256" key="1">
    <source>
        <dbReference type="SAM" id="MobiDB-lite"/>
    </source>
</evidence>
<feature type="compositionally biased region" description="Polar residues" evidence="1">
    <location>
        <begin position="282"/>
        <end position="291"/>
    </location>
</feature>
<feature type="compositionally biased region" description="Low complexity" evidence="1">
    <location>
        <begin position="164"/>
        <end position="175"/>
    </location>
</feature>
<dbReference type="AlphaFoldDB" id="A0A4R0RC47"/>
<dbReference type="Proteomes" id="UP000292702">
    <property type="component" value="Unassembled WGS sequence"/>
</dbReference>
<dbReference type="EMBL" id="RWJN01000231">
    <property type="protein sequence ID" value="TCD64526.1"/>
    <property type="molecule type" value="Genomic_DNA"/>
</dbReference>
<feature type="compositionally biased region" description="Low complexity" evidence="1">
    <location>
        <begin position="212"/>
        <end position="237"/>
    </location>
</feature>